<dbReference type="InterPro" id="IPR006059">
    <property type="entry name" value="SBP"/>
</dbReference>
<dbReference type="EMBL" id="SMNA01000006">
    <property type="protein sequence ID" value="TDE92788.1"/>
    <property type="molecule type" value="Genomic_DNA"/>
</dbReference>
<feature type="region of interest" description="Disordered" evidence="6">
    <location>
        <begin position="22"/>
        <end position="43"/>
    </location>
</feature>
<evidence type="ECO:0000256" key="3">
    <source>
        <dbReference type="ARBA" id="ARBA00023136"/>
    </source>
</evidence>
<evidence type="ECO:0000313" key="9">
    <source>
        <dbReference type="Proteomes" id="UP000504882"/>
    </source>
</evidence>
<evidence type="ECO:0000256" key="6">
    <source>
        <dbReference type="SAM" id="MobiDB-lite"/>
    </source>
</evidence>
<dbReference type="Proteomes" id="UP000504882">
    <property type="component" value="Unassembled WGS sequence"/>
</dbReference>
<feature type="compositionally biased region" description="Gly residues" evidence="6">
    <location>
        <begin position="29"/>
        <end position="40"/>
    </location>
</feature>
<evidence type="ECO:0000256" key="2">
    <source>
        <dbReference type="ARBA" id="ARBA00022729"/>
    </source>
</evidence>
<keyword evidence="4" id="KW-0564">Palmitate</keyword>
<comment type="caution">
    <text evidence="8">The sequence shown here is derived from an EMBL/GenBank/DDBJ whole genome shotgun (WGS) entry which is preliminary data.</text>
</comment>
<dbReference type="Gene3D" id="3.40.190.10">
    <property type="entry name" value="Periplasmic binding protein-like II"/>
    <property type="match status" value="1"/>
</dbReference>
<reference evidence="8 9" key="1">
    <citation type="submission" date="2019-03" db="EMBL/GenBank/DDBJ databases">
        <title>Genomic features of bacteria from cold environments.</title>
        <authorList>
            <person name="Shen L."/>
        </authorList>
    </citation>
    <scope>NUCLEOTIDE SEQUENCE [LARGE SCALE GENOMIC DNA]</scope>
    <source>
        <strain evidence="9">T3246-1</strain>
    </source>
</reference>
<accession>A0ABY2E2F3</accession>
<dbReference type="PROSITE" id="PS51257">
    <property type="entry name" value="PROKAR_LIPOPROTEIN"/>
    <property type="match status" value="1"/>
</dbReference>
<keyword evidence="1" id="KW-1003">Cell membrane</keyword>
<keyword evidence="3" id="KW-0472">Membrane</keyword>
<feature type="signal peptide" evidence="7">
    <location>
        <begin position="1"/>
        <end position="23"/>
    </location>
</feature>
<evidence type="ECO:0000256" key="5">
    <source>
        <dbReference type="ARBA" id="ARBA00023288"/>
    </source>
</evidence>
<feature type="chain" id="PRO_5045463991" evidence="7">
    <location>
        <begin position="24"/>
        <end position="427"/>
    </location>
</feature>
<keyword evidence="5" id="KW-0449">Lipoprotein</keyword>
<evidence type="ECO:0000256" key="4">
    <source>
        <dbReference type="ARBA" id="ARBA00023139"/>
    </source>
</evidence>
<evidence type="ECO:0000313" key="8">
    <source>
        <dbReference type="EMBL" id="TDE92788.1"/>
    </source>
</evidence>
<proteinExistence type="predicted"/>
<protein>
    <submittedName>
        <fullName evidence="8">Extracellular solute-binding protein</fullName>
    </submittedName>
</protein>
<evidence type="ECO:0000256" key="1">
    <source>
        <dbReference type="ARBA" id="ARBA00022475"/>
    </source>
</evidence>
<organism evidence="8 9">
    <name type="scientific">Occultella glacieicola</name>
    <dbReference type="NCBI Taxonomy" id="2518684"/>
    <lineage>
        <taxon>Bacteria</taxon>
        <taxon>Bacillati</taxon>
        <taxon>Actinomycetota</taxon>
        <taxon>Actinomycetes</taxon>
        <taxon>Micrococcales</taxon>
        <taxon>Ruaniaceae</taxon>
        <taxon>Occultella</taxon>
    </lineage>
</organism>
<dbReference type="SUPFAM" id="SSF53850">
    <property type="entry name" value="Periplasmic binding protein-like II"/>
    <property type="match status" value="1"/>
</dbReference>
<sequence>MRSKTLIAAGLAAVFGLAACSSGDDDETGGGGGETGGDGTLSGEVTMWYPPIAGDAEREFWDAKIAEFTEMHPDVEVTVEIVPWDGRAERLQTGIAGNTTPDVTYVLPSDVYSYGSQGIFTDVSSIIAEDSDDFLPNALETLSVDGTLYAVPTLVGMSTTIYVRDVWDAVGISEEDYPTTFEEVRELAPMLADEGYYITQYDAAPSMTLNGSFYPLLWASGGRVLNADGEVTVNGPEAIEALDFISFLVDNDYTPRDALTTDLPVETSPIARGEVAMLFARSVASLTQYGLTEEQLVVGPPIENTESTSYGNVGGYALFEGSADNEAAHEWIRFVTSPAFLAEFLPERDQLSPRLSVTDLYPEDSPNAQLAQYLDRGIVDPQAPGGTEIMNVLKPAVQSVLLGQAEPQAAMDGAAEEIEGVLARTGG</sequence>
<dbReference type="Pfam" id="PF01547">
    <property type="entry name" value="SBP_bac_1"/>
    <property type="match status" value="1"/>
</dbReference>
<gene>
    <name evidence="8" type="ORF">EXU48_14855</name>
</gene>
<keyword evidence="2 7" id="KW-0732">Signal</keyword>
<name>A0ABY2E2F3_9MICO</name>
<dbReference type="InterPro" id="IPR050490">
    <property type="entry name" value="Bact_solute-bd_prot1"/>
</dbReference>
<evidence type="ECO:0000256" key="7">
    <source>
        <dbReference type="SAM" id="SignalP"/>
    </source>
</evidence>
<dbReference type="PANTHER" id="PTHR43649">
    <property type="entry name" value="ARABINOSE-BINDING PROTEIN-RELATED"/>
    <property type="match status" value="1"/>
</dbReference>
<dbReference type="PANTHER" id="PTHR43649:SF33">
    <property type="entry name" value="POLYGALACTURONAN_RHAMNOGALACTURONAN-BINDING PROTEIN YTCQ"/>
    <property type="match status" value="1"/>
</dbReference>
<keyword evidence="9" id="KW-1185">Reference proteome</keyword>
<dbReference type="RefSeq" id="WP_133108418.1">
    <property type="nucleotide sequence ID" value="NZ_SMNA01000006.1"/>
</dbReference>